<protein>
    <submittedName>
        <fullName evidence="1">Uncharacterized protein</fullName>
    </submittedName>
</protein>
<dbReference type="EMBL" id="QGGO01000040">
    <property type="protein sequence ID" value="PWK16943.1"/>
    <property type="molecule type" value="Genomic_DNA"/>
</dbReference>
<name>A0A316DJV7_9BACT</name>
<dbReference type="RefSeq" id="WP_109745247.1">
    <property type="nucleotide sequence ID" value="NZ_QGGO01000040.1"/>
</dbReference>
<proteinExistence type="predicted"/>
<evidence type="ECO:0000313" key="1">
    <source>
        <dbReference type="EMBL" id="PWK16943.1"/>
    </source>
</evidence>
<reference evidence="1 2" key="1">
    <citation type="submission" date="2018-05" db="EMBL/GenBank/DDBJ databases">
        <title>Genomic Encyclopedia of Archaeal and Bacterial Type Strains, Phase II (KMG-II): from individual species to whole genera.</title>
        <authorList>
            <person name="Goeker M."/>
        </authorList>
    </citation>
    <scope>NUCLEOTIDE SEQUENCE [LARGE SCALE GENOMIC DNA]</scope>
    <source>
        <strain evidence="1 2">DSM 22214</strain>
    </source>
</reference>
<comment type="caution">
    <text evidence="1">The sequence shown here is derived from an EMBL/GenBank/DDBJ whole genome shotgun (WGS) entry which is preliminary data.</text>
</comment>
<dbReference type="AlphaFoldDB" id="A0A316DJV7"/>
<gene>
    <name evidence="1" type="ORF">LV89_04601</name>
</gene>
<sequence length="135" mass="15887">MTNQLHQFELYVLRKFSDRNWYYTTIMDKLIKDGFYSQNIDYAIYSLRLKGHLLTYFDQIGQFFQLSNLGRETLLTENNPFLSPSKVLVPTPTTTELQNLKLIKEQDNISAELAKTNTKYQKLAFWVGVLTLSEY</sequence>
<organism evidence="1 2">
    <name type="scientific">Arcicella aurantiaca</name>
    <dbReference type="NCBI Taxonomy" id="591202"/>
    <lineage>
        <taxon>Bacteria</taxon>
        <taxon>Pseudomonadati</taxon>
        <taxon>Bacteroidota</taxon>
        <taxon>Cytophagia</taxon>
        <taxon>Cytophagales</taxon>
        <taxon>Flectobacillaceae</taxon>
        <taxon>Arcicella</taxon>
    </lineage>
</organism>
<evidence type="ECO:0000313" key="2">
    <source>
        <dbReference type="Proteomes" id="UP000245489"/>
    </source>
</evidence>
<keyword evidence="2" id="KW-1185">Reference proteome</keyword>
<dbReference type="Proteomes" id="UP000245489">
    <property type="component" value="Unassembled WGS sequence"/>
</dbReference>
<accession>A0A316DJV7</accession>